<feature type="region of interest" description="Disordered" evidence="1">
    <location>
        <begin position="64"/>
        <end position="105"/>
    </location>
</feature>
<dbReference type="Proteomes" id="UP000824540">
    <property type="component" value="Unassembled WGS sequence"/>
</dbReference>
<evidence type="ECO:0000313" key="2">
    <source>
        <dbReference type="EMBL" id="KAG9328329.1"/>
    </source>
</evidence>
<comment type="caution">
    <text evidence="2">The sequence shown here is derived from an EMBL/GenBank/DDBJ whole genome shotgun (WGS) entry which is preliminary data.</text>
</comment>
<dbReference type="EMBL" id="JAFBMS010002367">
    <property type="protein sequence ID" value="KAG9328329.1"/>
    <property type="molecule type" value="Genomic_DNA"/>
</dbReference>
<dbReference type="PRINTS" id="PR01217">
    <property type="entry name" value="PRICHEXTENSN"/>
</dbReference>
<feature type="compositionally biased region" description="Pro residues" evidence="1">
    <location>
        <begin position="64"/>
        <end position="99"/>
    </location>
</feature>
<reference evidence="2" key="1">
    <citation type="thesis" date="2021" institute="BYU ScholarsArchive" country="Provo, UT, USA">
        <title>Applications of and Algorithms for Genome Assembly and Genomic Analyses with an Emphasis on Marine Teleosts.</title>
        <authorList>
            <person name="Pickett B.D."/>
        </authorList>
    </citation>
    <scope>NUCLEOTIDE SEQUENCE</scope>
    <source>
        <strain evidence="2">HI-2016</strain>
    </source>
</reference>
<accession>A0A8T2MJ07</accession>
<sequence>MVSVLRERLKAWSARTSTERDAYFVEEKVSKSLFSEEVKTGVTEVSCIRGVGVQGMRHLTLSPTPYPLPPLTPTPNPLPPPLTPNPLPPTPYPLPPTPLPLLSAPTPSPLPPYPYPLPPTPNPLPPTPYPLPPNPYPLPRLYLRCGPSMTLLMKLTMAVAGCSGSSSAKSYITAMPTFSLQAGQSALSHTTLPRLDLRRALQYLPESSSDGMSSLTEMGLILAALDLHTTGPRLDQEVTHKLLQGVTSWMGGSWRVSQGWGVWCLPWSLEMPGLYQKRELSCTNFTLTRLCASPPREREPSRGPTGGAISPTDGEKVTWWVEEGGYGPLGAPALALKVDARPFGEPGRVD</sequence>
<name>A0A8T2MJ07_9TELE</name>
<protein>
    <submittedName>
        <fullName evidence="2">Uncharacterized protein</fullName>
    </submittedName>
</protein>
<evidence type="ECO:0000313" key="3">
    <source>
        <dbReference type="Proteomes" id="UP000824540"/>
    </source>
</evidence>
<keyword evidence="3" id="KW-1185">Reference proteome</keyword>
<organism evidence="2 3">
    <name type="scientific">Albula glossodonta</name>
    <name type="common">roundjaw bonefish</name>
    <dbReference type="NCBI Taxonomy" id="121402"/>
    <lineage>
        <taxon>Eukaryota</taxon>
        <taxon>Metazoa</taxon>
        <taxon>Chordata</taxon>
        <taxon>Craniata</taxon>
        <taxon>Vertebrata</taxon>
        <taxon>Euteleostomi</taxon>
        <taxon>Actinopterygii</taxon>
        <taxon>Neopterygii</taxon>
        <taxon>Teleostei</taxon>
        <taxon>Albuliformes</taxon>
        <taxon>Albulidae</taxon>
        <taxon>Albula</taxon>
    </lineage>
</organism>
<proteinExistence type="predicted"/>
<dbReference type="AlphaFoldDB" id="A0A8T2MJ07"/>
<gene>
    <name evidence="2" type="ORF">JZ751_014968</name>
</gene>
<feature type="region of interest" description="Disordered" evidence="1">
    <location>
        <begin position="293"/>
        <end position="314"/>
    </location>
</feature>
<evidence type="ECO:0000256" key="1">
    <source>
        <dbReference type="SAM" id="MobiDB-lite"/>
    </source>
</evidence>